<proteinExistence type="predicted"/>
<keyword evidence="1" id="KW-0472">Membrane</keyword>
<dbReference type="AlphaFoldDB" id="A0AAW0QR24"/>
<evidence type="ECO:0000256" key="1">
    <source>
        <dbReference type="SAM" id="Phobius"/>
    </source>
</evidence>
<feature type="transmembrane region" description="Helical" evidence="1">
    <location>
        <begin position="62"/>
        <end position="86"/>
    </location>
</feature>
<name>A0AAW0QR24_9PEZI</name>
<evidence type="ECO:0000313" key="2">
    <source>
        <dbReference type="EMBL" id="KAK8099913.1"/>
    </source>
</evidence>
<dbReference type="Proteomes" id="UP001392437">
    <property type="component" value="Unassembled WGS sequence"/>
</dbReference>
<feature type="transmembrane region" description="Helical" evidence="1">
    <location>
        <begin position="21"/>
        <end position="42"/>
    </location>
</feature>
<reference evidence="2 3" key="1">
    <citation type="submission" date="2023-01" db="EMBL/GenBank/DDBJ databases">
        <title>Analysis of 21 Apiospora genomes using comparative genomics revels a genus with tremendous synthesis potential of carbohydrate active enzymes and secondary metabolites.</title>
        <authorList>
            <person name="Sorensen T."/>
        </authorList>
    </citation>
    <scope>NUCLEOTIDE SEQUENCE [LARGE SCALE GENOMIC DNA]</scope>
    <source>
        <strain evidence="2 3">CBS 117206</strain>
    </source>
</reference>
<sequence length="97" mass="10834">MARSKKANKEFWDAVMMGVKTVFAAAVILIFVFVILVNAKSFDIPEWGTTWQTATPEKRNEYAAILFGIVCTLFVLFFAAGTVQLVKESRAGVSIRR</sequence>
<gene>
    <name evidence="2" type="ORF">PG999_010287</name>
</gene>
<comment type="caution">
    <text evidence="2">The sequence shown here is derived from an EMBL/GenBank/DDBJ whole genome shotgun (WGS) entry which is preliminary data.</text>
</comment>
<evidence type="ECO:0000313" key="3">
    <source>
        <dbReference type="Proteomes" id="UP001392437"/>
    </source>
</evidence>
<organism evidence="2 3">
    <name type="scientific">Apiospora kogelbergensis</name>
    <dbReference type="NCBI Taxonomy" id="1337665"/>
    <lineage>
        <taxon>Eukaryota</taxon>
        <taxon>Fungi</taxon>
        <taxon>Dikarya</taxon>
        <taxon>Ascomycota</taxon>
        <taxon>Pezizomycotina</taxon>
        <taxon>Sordariomycetes</taxon>
        <taxon>Xylariomycetidae</taxon>
        <taxon>Amphisphaeriales</taxon>
        <taxon>Apiosporaceae</taxon>
        <taxon>Apiospora</taxon>
    </lineage>
</organism>
<protein>
    <submittedName>
        <fullName evidence="2">Uncharacterized protein</fullName>
    </submittedName>
</protein>
<keyword evidence="1" id="KW-1133">Transmembrane helix</keyword>
<accession>A0AAW0QR24</accession>
<dbReference type="EMBL" id="JAQQWP010000009">
    <property type="protein sequence ID" value="KAK8099913.1"/>
    <property type="molecule type" value="Genomic_DNA"/>
</dbReference>
<keyword evidence="1" id="KW-0812">Transmembrane</keyword>
<keyword evidence="3" id="KW-1185">Reference proteome</keyword>